<proteinExistence type="predicted"/>
<dbReference type="AlphaFoldDB" id="B3ETT3"/>
<dbReference type="eggNOG" id="COG2885">
    <property type="taxonomic scope" value="Bacteria"/>
</dbReference>
<dbReference type="SUPFAM" id="SSF103088">
    <property type="entry name" value="OmpA-like"/>
    <property type="match status" value="1"/>
</dbReference>
<dbReference type="OrthoDB" id="9809364at2"/>
<dbReference type="EMBL" id="CP001102">
    <property type="protein sequence ID" value="ACE06635.1"/>
    <property type="molecule type" value="Genomic_DNA"/>
</dbReference>
<evidence type="ECO:0000256" key="4">
    <source>
        <dbReference type="PROSITE-ProRule" id="PRU00339"/>
    </source>
</evidence>
<dbReference type="Proteomes" id="UP000001227">
    <property type="component" value="Chromosome"/>
</dbReference>
<organism evidence="8 9">
    <name type="scientific">Amoebophilus asiaticus (strain 5a2)</name>
    <dbReference type="NCBI Taxonomy" id="452471"/>
    <lineage>
        <taxon>Bacteria</taxon>
        <taxon>Pseudomonadati</taxon>
        <taxon>Bacteroidota</taxon>
        <taxon>Cytophagia</taxon>
        <taxon>Cytophagales</taxon>
        <taxon>Amoebophilaceae</taxon>
        <taxon>Candidatus Amoebophilus</taxon>
    </lineage>
</organism>
<dbReference type="InterPro" id="IPR011990">
    <property type="entry name" value="TPR-like_helical_dom_sf"/>
</dbReference>
<evidence type="ECO:0000256" key="6">
    <source>
        <dbReference type="SAM" id="Phobius"/>
    </source>
</evidence>
<dbReference type="InterPro" id="IPR011042">
    <property type="entry name" value="6-blade_b-propeller_TolB-like"/>
</dbReference>
<dbReference type="InterPro" id="IPR006665">
    <property type="entry name" value="OmpA-like"/>
</dbReference>
<keyword evidence="6" id="KW-0812">Transmembrane</keyword>
<dbReference type="Gene3D" id="2.120.10.30">
    <property type="entry name" value="TolB, C-terminal domain"/>
    <property type="match status" value="1"/>
</dbReference>
<protein>
    <recommendedName>
        <fullName evidence="7">OmpA-like domain-containing protein</fullName>
    </recommendedName>
</protein>
<sequence>MYKKYIIQYIASLTWFPFLISCLFFSFSQKTHIKYTSSSPKAIQLYKQASRVYLEKQYEKAIDLLKESIKKDKKFVEAYFELAIIYKNLEKFKQAEQLLDKAKIYIPAKDVHLHYKISHLYYRIGAYKKAKTAFQRIPTESKKPKLLQAKIYILQQNLSLALEKIQRPLVFNPRKLPTPLNQFASQYFPVLTVDQQTILFTALVNYAGRYRENIYISYKDKFGKWTVPTSISEQINGITSNEGTCTISADKRTLVFTSCSREGNYGVCDLYISYRKGTEWTKPQNLGPHINSKGWQSQPSLSADGKILYFVSERKGNYGKNDIWKSTLQTDGQWSKPVNLGPVINSKAREISPFIHPNGQTLFFASNRTPSMGGFDIYYSNLVNGEWTEPINLGYPINNHKDQASIFITADGKKGYYADGKRKDCNYHKSYIYEFDMPDNLILMPKSNTVKLKVLDAKTEQPIVAQVEVYDMDIDTCQQHLTLDSVDGEATITINADKEYLVHISKDGHLFEIKYISYKNQDHSPIISEETVVLQPIEINQTKILKNVYFKYDEYSLNKKSYIELDRLVAFLKTNPDITIELEGHTDHIGSDEYNQQLSTKRAKAIYEYLLQAGIANDRVNYKGYGKTRPIAPNDSQENQQLNRRVAFRITRLRNS</sequence>
<dbReference type="PROSITE" id="PS51123">
    <property type="entry name" value="OMPA_2"/>
    <property type="match status" value="1"/>
</dbReference>
<dbReference type="SUPFAM" id="SSF48452">
    <property type="entry name" value="TPR-like"/>
    <property type="match status" value="1"/>
</dbReference>
<dbReference type="SMART" id="SM00028">
    <property type="entry name" value="TPR"/>
    <property type="match status" value="3"/>
</dbReference>
<dbReference type="eggNOG" id="COG0457">
    <property type="taxonomic scope" value="Bacteria"/>
</dbReference>
<dbReference type="KEGG" id="aas:Aasi_1325"/>
<dbReference type="eggNOG" id="COG0823">
    <property type="taxonomic scope" value="Bacteria"/>
</dbReference>
<feature type="transmembrane region" description="Helical" evidence="6">
    <location>
        <begin position="6"/>
        <end position="27"/>
    </location>
</feature>
<evidence type="ECO:0000259" key="7">
    <source>
        <dbReference type="PROSITE" id="PS51123"/>
    </source>
</evidence>
<evidence type="ECO:0000256" key="2">
    <source>
        <dbReference type="ARBA" id="ARBA00023136"/>
    </source>
</evidence>
<dbReference type="STRING" id="452471.Aasi_1325"/>
<dbReference type="PANTHER" id="PTHR30329">
    <property type="entry name" value="STATOR ELEMENT OF FLAGELLAR MOTOR COMPLEX"/>
    <property type="match status" value="1"/>
</dbReference>
<dbReference type="PROSITE" id="PS51257">
    <property type="entry name" value="PROKAR_LIPOPROTEIN"/>
    <property type="match status" value="1"/>
</dbReference>
<dbReference type="PANTHER" id="PTHR30329:SF21">
    <property type="entry name" value="LIPOPROTEIN YIAD-RELATED"/>
    <property type="match status" value="1"/>
</dbReference>
<dbReference type="Pfam" id="PF07676">
    <property type="entry name" value="PD40"/>
    <property type="match status" value="2"/>
</dbReference>
<keyword evidence="3" id="KW-0998">Cell outer membrane</keyword>
<dbReference type="Pfam" id="PF00691">
    <property type="entry name" value="OmpA"/>
    <property type="match status" value="1"/>
</dbReference>
<keyword evidence="6" id="KW-1133">Transmembrane helix</keyword>
<dbReference type="InterPro" id="IPR006664">
    <property type="entry name" value="OMP_bac"/>
</dbReference>
<feature type="domain" description="OmpA-like" evidence="7">
    <location>
        <begin position="537"/>
        <end position="654"/>
    </location>
</feature>
<dbReference type="Gene3D" id="3.30.1330.60">
    <property type="entry name" value="OmpA-like domain"/>
    <property type="match status" value="1"/>
</dbReference>
<gene>
    <name evidence="8" type="ordered locus">Aasi_1325</name>
</gene>
<dbReference type="InterPro" id="IPR050330">
    <property type="entry name" value="Bact_OuterMem_StrucFunc"/>
</dbReference>
<dbReference type="CDD" id="cd07185">
    <property type="entry name" value="OmpA_C-like"/>
    <property type="match status" value="1"/>
</dbReference>
<dbReference type="Gene3D" id="1.25.40.10">
    <property type="entry name" value="Tetratricopeptide repeat domain"/>
    <property type="match status" value="1"/>
</dbReference>
<reference evidence="8 9" key="1">
    <citation type="journal article" date="2010" name="J. Bacteriol.">
        <title>The genome of the amoeba symbiont 'Candidatus Amoebophilus asiaticus' reveals common mechanisms for host cell interaction among amoeba-associated bacteria.</title>
        <authorList>
            <person name="Schmitz-Esser S."/>
            <person name="Tischler P."/>
            <person name="Arnold R."/>
            <person name="Montanaro J."/>
            <person name="Wagner M."/>
            <person name="Rattei T."/>
            <person name="Horn M."/>
        </authorList>
    </citation>
    <scope>NUCLEOTIDE SEQUENCE [LARGE SCALE GENOMIC DNA]</scope>
    <source>
        <strain evidence="8 9">5a2</strain>
    </source>
</reference>
<dbReference type="InterPro" id="IPR019734">
    <property type="entry name" value="TPR_rpt"/>
</dbReference>
<keyword evidence="9" id="KW-1185">Reference proteome</keyword>
<keyword evidence="4" id="KW-0802">TPR repeat</keyword>
<evidence type="ECO:0000256" key="5">
    <source>
        <dbReference type="PROSITE-ProRule" id="PRU00473"/>
    </source>
</evidence>
<keyword evidence="2 5" id="KW-0472">Membrane</keyword>
<evidence type="ECO:0000256" key="1">
    <source>
        <dbReference type="ARBA" id="ARBA00004442"/>
    </source>
</evidence>
<dbReference type="InterPro" id="IPR011659">
    <property type="entry name" value="WD40"/>
</dbReference>
<dbReference type="SUPFAM" id="SSF69304">
    <property type="entry name" value="Tricorn protease N-terminal domain"/>
    <property type="match status" value="1"/>
</dbReference>
<evidence type="ECO:0000313" key="9">
    <source>
        <dbReference type="Proteomes" id="UP000001227"/>
    </source>
</evidence>
<dbReference type="PROSITE" id="PS50005">
    <property type="entry name" value="TPR"/>
    <property type="match status" value="1"/>
</dbReference>
<name>B3ETT3_AMOA5</name>
<comment type="subcellular location">
    <subcellularLocation>
        <location evidence="1">Cell outer membrane</location>
    </subcellularLocation>
</comment>
<dbReference type="HOGENOM" id="CLU_014978_1_0_10"/>
<dbReference type="GO" id="GO:0009279">
    <property type="term" value="C:cell outer membrane"/>
    <property type="evidence" value="ECO:0007669"/>
    <property type="project" value="UniProtKB-SubCell"/>
</dbReference>
<dbReference type="PRINTS" id="PR01021">
    <property type="entry name" value="OMPADOMAIN"/>
</dbReference>
<dbReference type="Pfam" id="PF14559">
    <property type="entry name" value="TPR_19"/>
    <property type="match status" value="1"/>
</dbReference>
<accession>B3ETT3</accession>
<evidence type="ECO:0000256" key="3">
    <source>
        <dbReference type="ARBA" id="ARBA00023237"/>
    </source>
</evidence>
<evidence type="ECO:0000313" key="8">
    <source>
        <dbReference type="EMBL" id="ACE06635.1"/>
    </source>
</evidence>
<feature type="repeat" description="TPR" evidence="4">
    <location>
        <begin position="76"/>
        <end position="109"/>
    </location>
</feature>
<dbReference type="InterPro" id="IPR036737">
    <property type="entry name" value="OmpA-like_sf"/>
</dbReference>